<dbReference type="EMBL" id="JAGGKT010000022">
    <property type="protein sequence ID" value="MBP1934530.1"/>
    <property type="molecule type" value="Genomic_DNA"/>
</dbReference>
<proteinExistence type="predicted"/>
<gene>
    <name evidence="1" type="ORF">J2Z37_004550</name>
</gene>
<evidence type="ECO:0000313" key="1">
    <source>
        <dbReference type="EMBL" id="MBP1934530.1"/>
    </source>
</evidence>
<comment type="caution">
    <text evidence="1">The sequence shown here is derived from an EMBL/GenBank/DDBJ whole genome shotgun (WGS) entry which is preliminary data.</text>
</comment>
<evidence type="ECO:0000313" key="2">
    <source>
        <dbReference type="Proteomes" id="UP001519343"/>
    </source>
</evidence>
<reference evidence="1 2" key="1">
    <citation type="submission" date="2021-03" db="EMBL/GenBank/DDBJ databases">
        <title>Genomic Encyclopedia of Type Strains, Phase IV (KMG-IV): sequencing the most valuable type-strain genomes for metagenomic binning, comparative biology and taxonomic classification.</title>
        <authorList>
            <person name="Goeker M."/>
        </authorList>
    </citation>
    <scope>NUCLEOTIDE SEQUENCE [LARGE SCALE GENOMIC DNA]</scope>
    <source>
        <strain evidence="1 2">DSM 24738</strain>
    </source>
</reference>
<keyword evidence="2" id="KW-1185">Reference proteome</keyword>
<protein>
    <submittedName>
        <fullName evidence="1">Uncharacterized protein</fullName>
    </submittedName>
</protein>
<dbReference type="Proteomes" id="UP001519343">
    <property type="component" value="Unassembled WGS sequence"/>
</dbReference>
<name>A0ABS4GW84_9BACL</name>
<organism evidence="1 2">
    <name type="scientific">Ammoniphilus resinae</name>
    <dbReference type="NCBI Taxonomy" id="861532"/>
    <lineage>
        <taxon>Bacteria</taxon>
        <taxon>Bacillati</taxon>
        <taxon>Bacillota</taxon>
        <taxon>Bacilli</taxon>
        <taxon>Bacillales</taxon>
        <taxon>Paenibacillaceae</taxon>
        <taxon>Aneurinibacillus group</taxon>
        <taxon>Ammoniphilus</taxon>
    </lineage>
</organism>
<sequence>MVVHISFYDHPEKESKDYILFEDEKGNVLELKGK</sequence>
<accession>A0ABS4GW84</accession>